<dbReference type="GO" id="GO:0006508">
    <property type="term" value="P:proteolysis"/>
    <property type="evidence" value="ECO:0007669"/>
    <property type="project" value="UniProtKB-KW"/>
</dbReference>
<dbReference type="InterPro" id="IPR032799">
    <property type="entry name" value="TAXi_C"/>
</dbReference>
<dbReference type="GO" id="GO:0005576">
    <property type="term" value="C:extracellular region"/>
    <property type="evidence" value="ECO:0007669"/>
    <property type="project" value="TreeGrafter"/>
</dbReference>
<keyword evidence="9" id="KW-1185">Reference proteome</keyword>
<keyword evidence="4" id="KW-0378">Hydrolase</keyword>
<evidence type="ECO:0000256" key="5">
    <source>
        <dbReference type="ARBA" id="ARBA00023180"/>
    </source>
</evidence>
<accession>A0A7N0U7V3</accession>
<dbReference type="CDD" id="cd05476">
    <property type="entry name" value="pepsin_A_like_plant"/>
    <property type="match status" value="1"/>
</dbReference>
<evidence type="ECO:0000313" key="8">
    <source>
        <dbReference type="EnsemblPlants" id="Kaladp0057s0005.1.v1.1.CDS.1"/>
    </source>
</evidence>
<dbReference type="PROSITE" id="PS51767">
    <property type="entry name" value="PEPTIDASE_A1"/>
    <property type="match status" value="1"/>
</dbReference>
<proteinExistence type="inferred from homology"/>
<feature type="signal peptide" evidence="6">
    <location>
        <begin position="1"/>
        <end position="29"/>
    </location>
</feature>
<keyword evidence="3" id="KW-0064">Aspartyl protease</keyword>
<evidence type="ECO:0000313" key="9">
    <source>
        <dbReference type="Proteomes" id="UP000594263"/>
    </source>
</evidence>
<dbReference type="Gramene" id="Kaladp0057s0005.1.v1.1">
    <property type="protein sequence ID" value="Kaladp0057s0005.1.v1.1.CDS.1"/>
    <property type="gene ID" value="Kaladp0057s0005.v1.1"/>
</dbReference>
<dbReference type="InterPro" id="IPR033121">
    <property type="entry name" value="PEPTIDASE_A1"/>
</dbReference>
<dbReference type="InterPro" id="IPR021109">
    <property type="entry name" value="Peptidase_aspartic_dom_sf"/>
</dbReference>
<dbReference type="PANTHER" id="PTHR47967:SF128">
    <property type="entry name" value="ASPARTIC PROTEINASE CDR1-LIKE"/>
    <property type="match status" value="1"/>
</dbReference>
<dbReference type="Pfam" id="PF14541">
    <property type="entry name" value="TAXi_C"/>
    <property type="match status" value="1"/>
</dbReference>
<comment type="similarity">
    <text evidence="1">Belongs to the peptidase A1 family.</text>
</comment>
<sequence>MAPWTSFHLLRLLSTILLITSCIVEQPRAFTIKLIHRYAPESPFYNANLTYQEIIERMNFQTRFSKPKNLFTPIKKENKTSLDLKAIRPSLDPYFNIYLVKVSLGTFSSRSSSHKSYYLDFDTGSELTWLQCEDCMRHPNRCYRQSEPPYPNSKSSSYQMLPCDRDPLCIPGQCIGDWCSYHNTYADDSHSTGILAREMFAFPSASGHEENVQLVFGCGFDNIRTYLEDMDIKTAGYFGMGWGPRSFVHQILSVSRGKFSYCFPPISQAVHGLPAFLRFGSDIPHYSSLPSTRLLEYEDDESYYVNLLDMSINNVRLNIPTAYFQKGVGSDIGGCVLDTGTTATHVSLPAYRMFKKAMKIHIAREVMSLEKVPARSGYDLCYRRHKFMKKQHNVPSVTFHFEGNADLMVRPETAFDYSEDISYEYICLAMVPTDDDRLTTIGSNIQTNHFFAFDVIAKRVYFSPQDCSRNQ</sequence>
<name>A0A7N0U7V3_KALFE</name>
<organism evidence="8 9">
    <name type="scientific">Kalanchoe fedtschenkoi</name>
    <name type="common">Lavender scallops</name>
    <name type="synonym">South American air plant</name>
    <dbReference type="NCBI Taxonomy" id="63787"/>
    <lineage>
        <taxon>Eukaryota</taxon>
        <taxon>Viridiplantae</taxon>
        <taxon>Streptophyta</taxon>
        <taxon>Embryophyta</taxon>
        <taxon>Tracheophyta</taxon>
        <taxon>Spermatophyta</taxon>
        <taxon>Magnoliopsida</taxon>
        <taxon>eudicotyledons</taxon>
        <taxon>Gunneridae</taxon>
        <taxon>Pentapetalae</taxon>
        <taxon>Saxifragales</taxon>
        <taxon>Crassulaceae</taxon>
        <taxon>Kalanchoe</taxon>
    </lineage>
</organism>
<dbReference type="PANTHER" id="PTHR47967">
    <property type="entry name" value="OS07G0603500 PROTEIN-RELATED"/>
    <property type="match status" value="1"/>
</dbReference>
<dbReference type="AlphaFoldDB" id="A0A7N0U7V3"/>
<evidence type="ECO:0000259" key="7">
    <source>
        <dbReference type="PROSITE" id="PS51767"/>
    </source>
</evidence>
<keyword evidence="2" id="KW-0645">Protease</keyword>
<dbReference type="Pfam" id="PF14543">
    <property type="entry name" value="TAXi_N"/>
    <property type="match status" value="1"/>
</dbReference>
<protein>
    <recommendedName>
        <fullName evidence="7">Peptidase A1 domain-containing protein</fullName>
    </recommendedName>
</protein>
<dbReference type="Gene3D" id="2.40.70.10">
    <property type="entry name" value="Acid Proteases"/>
    <property type="match status" value="2"/>
</dbReference>
<dbReference type="SUPFAM" id="SSF50630">
    <property type="entry name" value="Acid proteases"/>
    <property type="match status" value="1"/>
</dbReference>
<evidence type="ECO:0000256" key="3">
    <source>
        <dbReference type="ARBA" id="ARBA00022750"/>
    </source>
</evidence>
<keyword evidence="6" id="KW-0732">Signal</keyword>
<evidence type="ECO:0000256" key="4">
    <source>
        <dbReference type="ARBA" id="ARBA00022801"/>
    </source>
</evidence>
<dbReference type="InterPro" id="IPR032861">
    <property type="entry name" value="TAXi_N"/>
</dbReference>
<dbReference type="EnsemblPlants" id="Kaladp0057s0005.1.v1.1">
    <property type="protein sequence ID" value="Kaladp0057s0005.1.v1.1.CDS.1"/>
    <property type="gene ID" value="Kaladp0057s0005.v1.1"/>
</dbReference>
<feature type="chain" id="PRO_5029545694" description="Peptidase A1 domain-containing protein" evidence="6">
    <location>
        <begin position="30"/>
        <end position="471"/>
    </location>
</feature>
<dbReference type="OMA" id="MRVNHEH"/>
<dbReference type="InterPro" id="IPR034161">
    <property type="entry name" value="Pepsin-like_plant"/>
</dbReference>
<keyword evidence="5" id="KW-0325">Glycoprotein</keyword>
<dbReference type="Proteomes" id="UP000594263">
    <property type="component" value="Unplaced"/>
</dbReference>
<evidence type="ECO:0000256" key="1">
    <source>
        <dbReference type="ARBA" id="ARBA00007447"/>
    </source>
</evidence>
<reference evidence="8" key="1">
    <citation type="submission" date="2021-01" db="UniProtKB">
        <authorList>
            <consortium name="EnsemblPlants"/>
        </authorList>
    </citation>
    <scope>IDENTIFICATION</scope>
</reference>
<dbReference type="InterPro" id="IPR051708">
    <property type="entry name" value="Plant_Aspart_Prot_A1"/>
</dbReference>
<evidence type="ECO:0000256" key="6">
    <source>
        <dbReference type="SAM" id="SignalP"/>
    </source>
</evidence>
<dbReference type="GO" id="GO:0004190">
    <property type="term" value="F:aspartic-type endopeptidase activity"/>
    <property type="evidence" value="ECO:0007669"/>
    <property type="project" value="UniProtKB-KW"/>
</dbReference>
<feature type="domain" description="Peptidase A1" evidence="7">
    <location>
        <begin position="98"/>
        <end position="463"/>
    </location>
</feature>
<evidence type="ECO:0000256" key="2">
    <source>
        <dbReference type="ARBA" id="ARBA00022670"/>
    </source>
</evidence>